<dbReference type="EMBL" id="AP025591">
    <property type="protein sequence ID" value="BDG04188.1"/>
    <property type="molecule type" value="Genomic_DNA"/>
</dbReference>
<dbReference type="PRINTS" id="PR00080">
    <property type="entry name" value="SDRFAMILY"/>
</dbReference>
<name>A0ABN6MWT8_9BACT</name>
<dbReference type="Proteomes" id="UP001162891">
    <property type="component" value="Chromosome"/>
</dbReference>
<evidence type="ECO:0000256" key="3">
    <source>
        <dbReference type="RuleBase" id="RU000363"/>
    </source>
</evidence>
<evidence type="ECO:0000256" key="2">
    <source>
        <dbReference type="ARBA" id="ARBA00023002"/>
    </source>
</evidence>
<dbReference type="CDD" id="cd05374">
    <property type="entry name" value="17beta-HSD-like_SDR_c"/>
    <property type="match status" value="1"/>
</dbReference>
<evidence type="ECO:0000313" key="5">
    <source>
        <dbReference type="Proteomes" id="UP001162891"/>
    </source>
</evidence>
<dbReference type="Pfam" id="PF00106">
    <property type="entry name" value="adh_short"/>
    <property type="match status" value="1"/>
</dbReference>
<accession>A0ABN6MWT8</accession>
<organism evidence="4 5">
    <name type="scientific">Anaeromyxobacter oryzae</name>
    <dbReference type="NCBI Taxonomy" id="2918170"/>
    <lineage>
        <taxon>Bacteria</taxon>
        <taxon>Pseudomonadati</taxon>
        <taxon>Myxococcota</taxon>
        <taxon>Myxococcia</taxon>
        <taxon>Myxococcales</taxon>
        <taxon>Cystobacterineae</taxon>
        <taxon>Anaeromyxobacteraceae</taxon>
        <taxon>Anaeromyxobacter</taxon>
    </lineage>
</organism>
<evidence type="ECO:0000256" key="1">
    <source>
        <dbReference type="ARBA" id="ARBA00006484"/>
    </source>
</evidence>
<sequence>MTRKVALVTGASSGIGTEVALALLDRGYGAYGAARRVDRMAQIAERGGVALPLDLTDERSIEACVSTVLEKEGRLDVLVNNAGYGSYGAIEDVPLAEARRQFEVNLFGLARMTQLVLPAMRKQGRGHVFNVSSIGGKVFTPMGGWYHATKHALEGWSDVLRMEVEPFGIHVVIIEPGAIATEWGGIARDSLLATSGEGAYRELARGVANGLKPSGIPGSPPRVVADTVVRALAARRPRTRYAVGAGARPILLARALLPDRAYDGVLRRVMRMLPS</sequence>
<protein>
    <submittedName>
        <fullName evidence="4">Short-chain dehydrogenase/reductase</fullName>
    </submittedName>
</protein>
<dbReference type="PANTHER" id="PTHR44169">
    <property type="entry name" value="NADPH-DEPENDENT 1-ACYLDIHYDROXYACETONE PHOSPHATE REDUCTASE"/>
    <property type="match status" value="1"/>
</dbReference>
<gene>
    <name evidence="4" type="ORF">AMOR_31840</name>
</gene>
<comment type="similarity">
    <text evidence="1 3">Belongs to the short-chain dehydrogenases/reductases (SDR) family.</text>
</comment>
<keyword evidence="5" id="KW-1185">Reference proteome</keyword>
<proteinExistence type="inferred from homology"/>
<dbReference type="InterPro" id="IPR036291">
    <property type="entry name" value="NAD(P)-bd_dom_sf"/>
</dbReference>
<dbReference type="RefSeq" id="WP_248352557.1">
    <property type="nucleotide sequence ID" value="NZ_AP025591.1"/>
</dbReference>
<dbReference type="SUPFAM" id="SSF51735">
    <property type="entry name" value="NAD(P)-binding Rossmann-fold domains"/>
    <property type="match status" value="1"/>
</dbReference>
<dbReference type="PRINTS" id="PR00081">
    <property type="entry name" value="GDHRDH"/>
</dbReference>
<evidence type="ECO:0000313" key="4">
    <source>
        <dbReference type="EMBL" id="BDG04188.1"/>
    </source>
</evidence>
<keyword evidence="2" id="KW-0560">Oxidoreductase</keyword>
<reference evidence="5" key="1">
    <citation type="journal article" date="2022" name="Int. J. Syst. Evol. Microbiol.">
        <title>Anaeromyxobacter oryzae sp. nov., Anaeromyxobacter diazotrophicus sp. nov. and Anaeromyxobacter paludicola sp. nov., isolated from paddy soils.</title>
        <authorList>
            <person name="Itoh H."/>
            <person name="Xu Z."/>
            <person name="Mise K."/>
            <person name="Masuda Y."/>
            <person name="Ushijima N."/>
            <person name="Hayakawa C."/>
            <person name="Shiratori Y."/>
            <person name="Senoo K."/>
        </authorList>
    </citation>
    <scope>NUCLEOTIDE SEQUENCE [LARGE SCALE GENOMIC DNA]</scope>
    <source>
        <strain evidence="5">Red232</strain>
    </source>
</reference>
<dbReference type="PANTHER" id="PTHR44169:SF6">
    <property type="entry name" value="NADPH-DEPENDENT 1-ACYLDIHYDROXYACETONE PHOSPHATE REDUCTASE"/>
    <property type="match status" value="1"/>
</dbReference>
<dbReference type="NCBIfam" id="NF004826">
    <property type="entry name" value="PRK06182.1"/>
    <property type="match status" value="1"/>
</dbReference>
<dbReference type="InterPro" id="IPR002347">
    <property type="entry name" value="SDR_fam"/>
</dbReference>
<dbReference type="Gene3D" id="3.40.50.720">
    <property type="entry name" value="NAD(P)-binding Rossmann-like Domain"/>
    <property type="match status" value="1"/>
</dbReference>